<name>A0ACC6QA80_9ACTN</name>
<evidence type="ECO:0000313" key="2">
    <source>
        <dbReference type="Proteomes" id="UP001375539"/>
    </source>
</evidence>
<protein>
    <submittedName>
        <fullName evidence="1">Trimeric intracellular cation channel family protein</fullName>
    </submittedName>
</protein>
<dbReference type="EMBL" id="JBBKAI010000002">
    <property type="protein sequence ID" value="MEJ8655185.1"/>
    <property type="molecule type" value="Genomic_DNA"/>
</dbReference>
<comment type="caution">
    <text evidence="1">The sequence shown here is derived from an EMBL/GenBank/DDBJ whole genome shotgun (WGS) entry which is preliminary data.</text>
</comment>
<proteinExistence type="predicted"/>
<dbReference type="Proteomes" id="UP001375539">
    <property type="component" value="Unassembled WGS sequence"/>
</dbReference>
<reference evidence="1" key="1">
    <citation type="submission" date="2024-03" db="EMBL/GenBank/DDBJ databases">
        <title>Novel Streptomyces species of biotechnological and ecological value are a feature of Machair soil.</title>
        <authorList>
            <person name="Prole J.R."/>
            <person name="Goodfellow M."/>
            <person name="Allenby N."/>
            <person name="Ward A.C."/>
        </authorList>
    </citation>
    <scope>NUCLEOTIDE SEQUENCE</scope>
    <source>
        <strain evidence="1">MS1.AVA.4</strain>
    </source>
</reference>
<accession>A0ACC6QA80</accession>
<sequence length="237" mass="24639">MSQTYEIFDHSVHLVADLSGIFIFAVTGALVAVRMRFDVFGIMALAEITALGGGVFRDLVIGDVPPAAFRDMGYFLTPIIAGGLVFFLHPAINRIGGAVQVVDAAGLGLFSVSGTVKAAVWGIEPFHAAAIGVATAVGGGVLRDLLAMEIPSLLRRDREMYALPSVLGAGTVAVLLQFGLLGPISSGAAMLATFVLRLLALRYGWRGPLAWKSEQLPAPGGKEPGQGRGAGRGQPVS</sequence>
<organism evidence="1 2">
    <name type="scientific">Streptomyces pratisoli</name>
    <dbReference type="NCBI Taxonomy" id="3139917"/>
    <lineage>
        <taxon>Bacteria</taxon>
        <taxon>Bacillati</taxon>
        <taxon>Actinomycetota</taxon>
        <taxon>Actinomycetes</taxon>
        <taxon>Kitasatosporales</taxon>
        <taxon>Streptomycetaceae</taxon>
        <taxon>Streptomyces</taxon>
    </lineage>
</organism>
<evidence type="ECO:0000313" key="1">
    <source>
        <dbReference type="EMBL" id="MEJ8655185.1"/>
    </source>
</evidence>
<gene>
    <name evidence="1" type="ORF">WKI58_01370</name>
</gene>
<keyword evidence="2" id="KW-1185">Reference proteome</keyword>